<evidence type="ECO:0000313" key="19">
    <source>
        <dbReference type="Proteomes" id="UP000317365"/>
    </source>
</evidence>
<keyword evidence="5" id="KW-0808">Transferase</keyword>
<evidence type="ECO:0000259" key="14">
    <source>
        <dbReference type="PROSITE" id="PS50109"/>
    </source>
</evidence>
<dbReference type="GO" id="GO:0005886">
    <property type="term" value="C:plasma membrane"/>
    <property type="evidence" value="ECO:0007669"/>
    <property type="project" value="UniProtKB-SubCell"/>
</dbReference>
<dbReference type="PROSITE" id="PS50113">
    <property type="entry name" value="PAC"/>
    <property type="match status" value="2"/>
</dbReference>
<feature type="domain" description="HAMP" evidence="17">
    <location>
        <begin position="183"/>
        <end position="236"/>
    </location>
</feature>
<dbReference type="GO" id="GO:0000156">
    <property type="term" value="F:phosphorelay response regulator activity"/>
    <property type="evidence" value="ECO:0007669"/>
    <property type="project" value="TreeGrafter"/>
</dbReference>
<feature type="domain" description="PAC" evidence="16">
    <location>
        <begin position="483"/>
        <end position="535"/>
    </location>
</feature>
<dbReference type="KEGG" id="rhg:EXZ61_11540"/>
<dbReference type="GO" id="GO:0030295">
    <property type="term" value="F:protein kinase activator activity"/>
    <property type="evidence" value="ECO:0007669"/>
    <property type="project" value="TreeGrafter"/>
</dbReference>
<dbReference type="InterPro" id="IPR003594">
    <property type="entry name" value="HATPase_dom"/>
</dbReference>
<dbReference type="InterPro" id="IPR003661">
    <property type="entry name" value="HisK_dim/P_dom"/>
</dbReference>
<evidence type="ECO:0000256" key="10">
    <source>
        <dbReference type="ARBA" id="ARBA00022989"/>
    </source>
</evidence>
<dbReference type="InterPro" id="IPR004358">
    <property type="entry name" value="Sig_transdc_His_kin-like_C"/>
</dbReference>
<dbReference type="Gene3D" id="3.30.450.20">
    <property type="entry name" value="PAS domain"/>
    <property type="match status" value="2"/>
</dbReference>
<dbReference type="Gene3D" id="3.30.565.10">
    <property type="entry name" value="Histidine kinase-like ATPase, C-terminal domain"/>
    <property type="match status" value="1"/>
</dbReference>
<reference evidence="19" key="2">
    <citation type="journal article" date="2020" name="Int. J. Syst. Evol. Microbiol.">
        <title>Genomic insights into a novel species Rhodoferax aquaticus sp. nov., isolated from freshwater.</title>
        <authorList>
            <person name="Li T."/>
            <person name="Zhuo Y."/>
            <person name="Jin C.Z."/>
            <person name="Wu X."/>
            <person name="Ko S.R."/>
            <person name="Jin F.J."/>
            <person name="Ahn C.Y."/>
            <person name="Oh H.M."/>
            <person name="Lee H.G."/>
            <person name="Jin L."/>
        </authorList>
    </citation>
    <scope>NUCLEOTIDE SEQUENCE [LARGE SCALE GENOMIC DNA]</scope>
    <source>
        <strain evidence="19">Gr-4</strain>
    </source>
</reference>
<dbReference type="InterPro" id="IPR003660">
    <property type="entry name" value="HAMP_dom"/>
</dbReference>
<dbReference type="PANTHER" id="PTHR42878:SF7">
    <property type="entry name" value="SENSOR HISTIDINE KINASE GLRK"/>
    <property type="match status" value="1"/>
</dbReference>
<dbReference type="RefSeq" id="WP_142811912.1">
    <property type="nucleotide sequence ID" value="NZ_CP036282.1"/>
</dbReference>
<dbReference type="NCBIfam" id="TIGR00229">
    <property type="entry name" value="sensory_box"/>
    <property type="match status" value="2"/>
</dbReference>
<gene>
    <name evidence="18" type="ORF">EXZ61_11540</name>
</gene>
<dbReference type="CDD" id="cd00082">
    <property type="entry name" value="HisKA"/>
    <property type="match status" value="1"/>
</dbReference>
<dbReference type="InterPro" id="IPR000700">
    <property type="entry name" value="PAS-assoc_C"/>
</dbReference>
<dbReference type="PROSITE" id="PS50112">
    <property type="entry name" value="PAS"/>
    <property type="match status" value="1"/>
</dbReference>
<evidence type="ECO:0000256" key="7">
    <source>
        <dbReference type="ARBA" id="ARBA00022741"/>
    </source>
</evidence>
<evidence type="ECO:0000256" key="5">
    <source>
        <dbReference type="ARBA" id="ARBA00022679"/>
    </source>
</evidence>
<keyword evidence="19" id="KW-1185">Reference proteome</keyword>
<feature type="domain" description="Histidine kinase" evidence="14">
    <location>
        <begin position="553"/>
        <end position="773"/>
    </location>
</feature>
<evidence type="ECO:0000256" key="1">
    <source>
        <dbReference type="ARBA" id="ARBA00000085"/>
    </source>
</evidence>
<evidence type="ECO:0000256" key="9">
    <source>
        <dbReference type="ARBA" id="ARBA00022840"/>
    </source>
</evidence>
<dbReference type="CDD" id="cd00130">
    <property type="entry name" value="PAS"/>
    <property type="match status" value="2"/>
</dbReference>
<dbReference type="Pfam" id="PF13426">
    <property type="entry name" value="PAS_9"/>
    <property type="match status" value="1"/>
</dbReference>
<comment type="catalytic activity">
    <reaction evidence="1">
        <text>ATP + protein L-histidine = ADP + protein N-phospho-L-histidine.</text>
        <dbReference type="EC" id="2.7.13.3"/>
    </reaction>
</comment>
<keyword evidence="8" id="KW-0418">Kinase</keyword>
<evidence type="ECO:0000256" key="8">
    <source>
        <dbReference type="ARBA" id="ARBA00022777"/>
    </source>
</evidence>
<dbReference type="InterPro" id="IPR050351">
    <property type="entry name" value="BphY/WalK/GraS-like"/>
</dbReference>
<name>A0A515EQ05_9BURK</name>
<keyword evidence="10 13" id="KW-1133">Transmembrane helix</keyword>
<evidence type="ECO:0000256" key="2">
    <source>
        <dbReference type="ARBA" id="ARBA00004429"/>
    </source>
</evidence>
<reference evidence="19" key="1">
    <citation type="submission" date="2019-02" db="EMBL/GenBank/DDBJ databases">
        <title>Complete genome sequence of Rhodoferax sp. Gr-4.</title>
        <authorList>
            <person name="Jin L."/>
        </authorList>
    </citation>
    <scope>NUCLEOTIDE SEQUENCE [LARGE SCALE GENOMIC DNA]</scope>
    <source>
        <strain evidence="19">Gr-4</strain>
    </source>
</reference>
<dbReference type="CDD" id="cd00075">
    <property type="entry name" value="HATPase"/>
    <property type="match status" value="1"/>
</dbReference>
<evidence type="ECO:0000259" key="15">
    <source>
        <dbReference type="PROSITE" id="PS50112"/>
    </source>
</evidence>
<evidence type="ECO:0000256" key="4">
    <source>
        <dbReference type="ARBA" id="ARBA00022553"/>
    </source>
</evidence>
<dbReference type="InterPro" id="IPR013767">
    <property type="entry name" value="PAS_fold"/>
</dbReference>
<dbReference type="SMART" id="SM00091">
    <property type="entry name" value="PAS"/>
    <property type="match status" value="2"/>
</dbReference>
<keyword evidence="9" id="KW-0067">ATP-binding</keyword>
<evidence type="ECO:0000259" key="16">
    <source>
        <dbReference type="PROSITE" id="PS50113"/>
    </source>
</evidence>
<protein>
    <recommendedName>
        <fullName evidence="3">histidine kinase</fullName>
        <ecNumber evidence="3">2.7.13.3</ecNumber>
    </recommendedName>
</protein>
<keyword evidence="6 13" id="KW-0812">Transmembrane</keyword>
<dbReference type="GO" id="GO:0000155">
    <property type="term" value="F:phosphorelay sensor kinase activity"/>
    <property type="evidence" value="ECO:0007669"/>
    <property type="project" value="InterPro"/>
</dbReference>
<evidence type="ECO:0000313" key="18">
    <source>
        <dbReference type="EMBL" id="QDL54752.1"/>
    </source>
</evidence>
<dbReference type="SMART" id="SM00086">
    <property type="entry name" value="PAC"/>
    <property type="match status" value="2"/>
</dbReference>
<dbReference type="InterPro" id="IPR005467">
    <property type="entry name" value="His_kinase_dom"/>
</dbReference>
<keyword evidence="4" id="KW-0597">Phosphoprotein</keyword>
<dbReference type="Pfam" id="PF00989">
    <property type="entry name" value="PAS"/>
    <property type="match status" value="1"/>
</dbReference>
<dbReference type="InterPro" id="IPR036097">
    <property type="entry name" value="HisK_dim/P_sf"/>
</dbReference>
<keyword evidence="11" id="KW-0902">Two-component regulatory system</keyword>
<proteinExistence type="predicted"/>
<evidence type="ECO:0000256" key="11">
    <source>
        <dbReference type="ARBA" id="ARBA00023012"/>
    </source>
</evidence>
<evidence type="ECO:0000256" key="12">
    <source>
        <dbReference type="ARBA" id="ARBA00023136"/>
    </source>
</evidence>
<sequence length="776" mass="86869">MLRVPFMFFVDALAARWRKDLRFRVWAAVLLSVTLAGVFSTVIAIESMRISAEAELRDRVSNLASIVSKALARPLFDINTLAIQSVGDAIGRDPEVLRLRVWGSDGSELVNTGATRVQDSRAITVNRDVVYASAERTFVVGKIELTVSGATISRKLQWQVVQASISGLVLILAISLSVFLVSRRLTQPFSDIVYALEQLNQGDTAVKLSGMARDDQIGVLSRAVERFKNGLNELRVAEQRSATLLAEKSRFADRLDAIYNGSNDAVMLLTDRGFFDCNKRALEMFGMSHRAELIGLHFSDLSLAGDRGANSTFHAADRAIERGFQTGEYRFEWAFKRLDGSHFPAEVLLSAFDYDGERVLQSTVRDITERKRIEQELHDLNNDLEVRIALRTQELQATVSMLAQSKQKLQGIVDTALDAVVRVDAEGSVVGWNRQAEVIFGWSSREALGRQLQDTIVPSAYRNRHVLGMNRYMSTHMTTVVDRRIEISALHRSGREFPIELAITRVNLEDPNQFEFCAFIRDITLRKQAEDEIRTSLAQQRELNQLKSRFVAMASHEFRTPLATIMSSKDLLQHYADRLPVTERDVLFQSIGTSVKRMTKMLEDILTIGQGESRQVEFSPSLVELLPFLSKLVQQVRPDTEDAGEAYQRIKLSISDSNAHAWLDERLMQHMFENLLSNALKYSPQGTQVQFHVECDPSEWVFTVADQGIGIPQEDISRLFESFHRATNVGTIPGTGLGLAIVKHSVDLHAGRIEVTSTLGQGTTFTVALPRVAPST</sequence>
<organism evidence="18 19">
    <name type="scientific">Rhodoferax aquaticus</name>
    <dbReference type="NCBI Taxonomy" id="2527691"/>
    <lineage>
        <taxon>Bacteria</taxon>
        <taxon>Pseudomonadati</taxon>
        <taxon>Pseudomonadota</taxon>
        <taxon>Betaproteobacteria</taxon>
        <taxon>Burkholderiales</taxon>
        <taxon>Comamonadaceae</taxon>
        <taxon>Rhodoferax</taxon>
    </lineage>
</organism>
<comment type="subcellular location">
    <subcellularLocation>
        <location evidence="2">Cell inner membrane</location>
        <topology evidence="2">Multi-pass membrane protein</topology>
    </subcellularLocation>
</comment>
<dbReference type="SUPFAM" id="SSF55874">
    <property type="entry name" value="ATPase domain of HSP90 chaperone/DNA topoisomerase II/histidine kinase"/>
    <property type="match status" value="1"/>
</dbReference>
<dbReference type="Gene3D" id="1.10.287.130">
    <property type="match status" value="1"/>
</dbReference>
<dbReference type="Pfam" id="PF00512">
    <property type="entry name" value="HisKA"/>
    <property type="match status" value="1"/>
</dbReference>
<feature type="transmembrane region" description="Helical" evidence="13">
    <location>
        <begin position="160"/>
        <end position="181"/>
    </location>
</feature>
<evidence type="ECO:0000256" key="3">
    <source>
        <dbReference type="ARBA" id="ARBA00012438"/>
    </source>
</evidence>
<dbReference type="EMBL" id="CP036282">
    <property type="protein sequence ID" value="QDL54752.1"/>
    <property type="molecule type" value="Genomic_DNA"/>
</dbReference>
<feature type="transmembrane region" description="Helical" evidence="13">
    <location>
        <begin position="25"/>
        <end position="45"/>
    </location>
</feature>
<dbReference type="InterPro" id="IPR036890">
    <property type="entry name" value="HATPase_C_sf"/>
</dbReference>
<dbReference type="PROSITE" id="PS50109">
    <property type="entry name" value="HIS_KIN"/>
    <property type="match status" value="1"/>
</dbReference>
<dbReference type="EC" id="2.7.13.3" evidence="3"/>
<dbReference type="SUPFAM" id="SSF47384">
    <property type="entry name" value="Homodimeric domain of signal transducing histidine kinase"/>
    <property type="match status" value="1"/>
</dbReference>
<feature type="domain" description="PAC" evidence="16">
    <location>
        <begin position="329"/>
        <end position="379"/>
    </location>
</feature>
<keyword evidence="7" id="KW-0547">Nucleotide-binding</keyword>
<dbReference type="PANTHER" id="PTHR42878">
    <property type="entry name" value="TWO-COMPONENT HISTIDINE KINASE"/>
    <property type="match status" value="1"/>
</dbReference>
<dbReference type="SMART" id="SM00387">
    <property type="entry name" value="HATPase_c"/>
    <property type="match status" value="1"/>
</dbReference>
<dbReference type="InterPro" id="IPR000014">
    <property type="entry name" value="PAS"/>
</dbReference>
<dbReference type="SUPFAM" id="SSF158472">
    <property type="entry name" value="HAMP domain-like"/>
    <property type="match status" value="1"/>
</dbReference>
<accession>A0A515EQ05</accession>
<dbReference type="AlphaFoldDB" id="A0A515EQ05"/>
<dbReference type="GO" id="GO:0007234">
    <property type="term" value="P:osmosensory signaling via phosphorelay pathway"/>
    <property type="evidence" value="ECO:0007669"/>
    <property type="project" value="TreeGrafter"/>
</dbReference>
<dbReference type="Proteomes" id="UP000317365">
    <property type="component" value="Chromosome"/>
</dbReference>
<dbReference type="InterPro" id="IPR035965">
    <property type="entry name" value="PAS-like_dom_sf"/>
</dbReference>
<dbReference type="GO" id="GO:0006355">
    <property type="term" value="P:regulation of DNA-templated transcription"/>
    <property type="evidence" value="ECO:0007669"/>
    <property type="project" value="InterPro"/>
</dbReference>
<dbReference type="Pfam" id="PF02518">
    <property type="entry name" value="HATPase_c"/>
    <property type="match status" value="1"/>
</dbReference>
<dbReference type="PRINTS" id="PR00344">
    <property type="entry name" value="BCTRLSENSOR"/>
</dbReference>
<evidence type="ECO:0000256" key="13">
    <source>
        <dbReference type="SAM" id="Phobius"/>
    </source>
</evidence>
<dbReference type="FunFam" id="3.30.565.10:FF:000006">
    <property type="entry name" value="Sensor histidine kinase WalK"/>
    <property type="match status" value="1"/>
</dbReference>
<dbReference type="InterPro" id="IPR001610">
    <property type="entry name" value="PAC"/>
</dbReference>
<dbReference type="SMART" id="SM00388">
    <property type="entry name" value="HisKA"/>
    <property type="match status" value="1"/>
</dbReference>
<dbReference type="SUPFAM" id="SSF55785">
    <property type="entry name" value="PYP-like sensor domain (PAS domain)"/>
    <property type="match status" value="2"/>
</dbReference>
<evidence type="ECO:0000256" key="6">
    <source>
        <dbReference type="ARBA" id="ARBA00022692"/>
    </source>
</evidence>
<feature type="domain" description="PAS" evidence="15">
    <location>
        <begin position="405"/>
        <end position="459"/>
    </location>
</feature>
<dbReference type="Gene3D" id="6.10.340.10">
    <property type="match status" value="1"/>
</dbReference>
<evidence type="ECO:0000259" key="17">
    <source>
        <dbReference type="PROSITE" id="PS50885"/>
    </source>
</evidence>
<keyword evidence="12 13" id="KW-0472">Membrane</keyword>
<dbReference type="PROSITE" id="PS50885">
    <property type="entry name" value="HAMP"/>
    <property type="match status" value="1"/>
</dbReference>